<accession>A0ABR7MTQ6</accession>
<organism evidence="1 2">
    <name type="scientific">Jutongia hominis</name>
    <dbReference type="NCBI Taxonomy" id="2763664"/>
    <lineage>
        <taxon>Bacteria</taxon>
        <taxon>Bacillati</taxon>
        <taxon>Bacillota</taxon>
        <taxon>Clostridia</taxon>
        <taxon>Lachnospirales</taxon>
        <taxon>Lachnospiraceae</taxon>
        <taxon>Jutongia</taxon>
    </lineage>
</organism>
<evidence type="ECO:0000313" key="2">
    <source>
        <dbReference type="Proteomes" id="UP000637513"/>
    </source>
</evidence>
<dbReference type="RefSeq" id="WP_249304198.1">
    <property type="nucleotide sequence ID" value="NZ_JACRSW010000027.1"/>
</dbReference>
<name>A0ABR7MTQ6_9FIRM</name>
<sequence>MTISKSNFIVISVVLAAVLFLFQFSNISAQYTSQATKNKNAEPSIQIQADSTLLANKLENKTDYSTAIIQNEIFSESIIIKEWCTYTKRSYRVFQDLESFYEDLSRSCKLLILNGKNVTEQKEIDTLVSIAERGIHIIFTALPNTAVIESSTDLCTLLGIEYTKDASFRTNGMILYEGFLLGGEKTYKHLKKTIPYFHLQTGTKKYMVGTIKDQKKKKIKNEDLPPVIWRNAYKNSFVFAINSDLCTDHTLLGFLTAMWSETSSYYMYPVINAQSVVFDNFPYLANENKRAIQKQYYYKPRSLFTDVIWPDVTSILNATKDTFTGMIAPQLEYKKNADPISKDTIDYYFKQTERISGELGLSGSMLAKKDTDFEQKIQKDTQLMEQYVPDYKYTIFAPGNMPENVYNNYIGDSSKESVLSTIHTLVMPKEKTDNLVHFYNNDILSLSNTIDGFSHTDKQDLYMRSIETALGYSCINVDMQRVLYPTSDKDDWTKLSKKLSSYLNTYWAVYRNAFDQTDISHTDIRARQFLSVNYKVYRYNDTINLSVTNLHGSASFVLNLSNEKITAITGGTFQKIEHNRYRITVTDPDVIIDVSSDTDWRDK</sequence>
<dbReference type="EMBL" id="JACRSW010000027">
    <property type="protein sequence ID" value="MBC8557193.1"/>
    <property type="molecule type" value="Genomic_DNA"/>
</dbReference>
<reference evidence="1 2" key="1">
    <citation type="submission" date="2020-08" db="EMBL/GenBank/DDBJ databases">
        <title>Genome public.</title>
        <authorList>
            <person name="Liu C."/>
            <person name="Sun Q."/>
        </authorList>
    </citation>
    <scope>NUCLEOTIDE SEQUENCE [LARGE SCALE GENOMIC DNA]</scope>
    <source>
        <strain evidence="1 2">BX3</strain>
    </source>
</reference>
<keyword evidence="2" id="KW-1185">Reference proteome</keyword>
<protein>
    <submittedName>
        <fullName evidence="1">DUF2194 domain-containing protein</fullName>
    </submittedName>
</protein>
<comment type="caution">
    <text evidence="1">The sequence shown here is derived from an EMBL/GenBank/DDBJ whole genome shotgun (WGS) entry which is preliminary data.</text>
</comment>
<evidence type="ECO:0000313" key="1">
    <source>
        <dbReference type="EMBL" id="MBC8557193.1"/>
    </source>
</evidence>
<proteinExistence type="predicted"/>
<gene>
    <name evidence="1" type="ORF">H8700_05685</name>
</gene>
<dbReference type="Proteomes" id="UP000637513">
    <property type="component" value="Unassembled WGS sequence"/>
</dbReference>